<protein>
    <submittedName>
        <fullName evidence="2">Uncharacterized protein</fullName>
    </submittedName>
</protein>
<dbReference type="EMBL" id="CP000627">
    <property type="protein sequence ID" value="ABQ21945.1"/>
    <property type="molecule type" value="Genomic_DNA"/>
</dbReference>
<reference evidence="2 3" key="1">
    <citation type="submission" date="2007-03" db="EMBL/GenBank/DDBJ databases">
        <authorList>
            <person name="Heidelberg J."/>
        </authorList>
    </citation>
    <scope>NUCLEOTIDE SEQUENCE [LARGE SCALE GENOMIC DNA]</scope>
    <source>
        <strain evidence="3">ATCC 39541 / Classical Ogawa 395 / O395</strain>
    </source>
</reference>
<dbReference type="AlphaFoldDB" id="A0A0H3AKW9"/>
<keyword evidence="1" id="KW-0472">Membrane</keyword>
<name>A0A0H3AKW9_VIBC3</name>
<proteinExistence type="predicted"/>
<gene>
    <name evidence="2" type="ordered locus">VC0395_A2641</name>
</gene>
<keyword evidence="1" id="KW-1133">Transmembrane helix</keyword>
<dbReference type="Proteomes" id="UP000000249">
    <property type="component" value="Chromosome 1"/>
</dbReference>
<dbReference type="KEGG" id="vco:VC0395_A2641"/>
<accession>A0A0H3AKW9</accession>
<sequence>MLSHNNQAVQLDGSIVMAFTLVDVVIYALICRWAVAYR</sequence>
<evidence type="ECO:0000256" key="1">
    <source>
        <dbReference type="SAM" id="Phobius"/>
    </source>
</evidence>
<organism evidence="2 3">
    <name type="scientific">Vibrio cholerae serotype O1 (strain ATCC 39541 / Classical Ogawa 395 / O395)</name>
    <dbReference type="NCBI Taxonomy" id="345073"/>
    <lineage>
        <taxon>Bacteria</taxon>
        <taxon>Pseudomonadati</taxon>
        <taxon>Pseudomonadota</taxon>
        <taxon>Gammaproteobacteria</taxon>
        <taxon>Vibrionales</taxon>
        <taxon>Vibrionaceae</taxon>
        <taxon>Vibrio</taxon>
    </lineage>
</organism>
<feature type="transmembrane region" description="Helical" evidence="1">
    <location>
        <begin position="15"/>
        <end position="35"/>
    </location>
</feature>
<evidence type="ECO:0000313" key="2">
    <source>
        <dbReference type="EMBL" id="ABQ21945.1"/>
    </source>
</evidence>
<keyword evidence="1" id="KW-0812">Transmembrane</keyword>
<evidence type="ECO:0000313" key="3">
    <source>
        <dbReference type="Proteomes" id="UP000000249"/>
    </source>
</evidence>